<feature type="transmembrane region" description="Helical" evidence="1">
    <location>
        <begin position="73"/>
        <end position="92"/>
    </location>
</feature>
<accession>A0A6J6D9L3</accession>
<organism evidence="2">
    <name type="scientific">freshwater metagenome</name>
    <dbReference type="NCBI Taxonomy" id="449393"/>
    <lineage>
        <taxon>unclassified sequences</taxon>
        <taxon>metagenomes</taxon>
        <taxon>ecological metagenomes</taxon>
    </lineage>
</organism>
<feature type="transmembrane region" description="Helical" evidence="1">
    <location>
        <begin position="243"/>
        <end position="261"/>
    </location>
</feature>
<feature type="transmembrane region" description="Helical" evidence="1">
    <location>
        <begin position="217"/>
        <end position="237"/>
    </location>
</feature>
<gene>
    <name evidence="2" type="ORF">UFOPK1650_00150</name>
</gene>
<protein>
    <submittedName>
        <fullName evidence="2">Unannotated protein</fullName>
    </submittedName>
</protein>
<proteinExistence type="predicted"/>
<dbReference type="Pfam" id="PF04240">
    <property type="entry name" value="Caroten_synth"/>
    <property type="match status" value="1"/>
</dbReference>
<keyword evidence="1" id="KW-1133">Transmembrane helix</keyword>
<dbReference type="EMBL" id="CAEZTJ010000009">
    <property type="protein sequence ID" value="CAB4560601.1"/>
    <property type="molecule type" value="Genomic_DNA"/>
</dbReference>
<feature type="transmembrane region" description="Helical" evidence="1">
    <location>
        <begin position="141"/>
        <end position="157"/>
    </location>
</feature>
<feature type="transmembrane region" description="Helical" evidence="1">
    <location>
        <begin position="112"/>
        <end position="134"/>
    </location>
</feature>
<reference evidence="2" key="1">
    <citation type="submission" date="2020-05" db="EMBL/GenBank/DDBJ databases">
        <authorList>
            <person name="Chiriac C."/>
            <person name="Salcher M."/>
            <person name="Ghai R."/>
            <person name="Kavagutti S V."/>
        </authorList>
    </citation>
    <scope>NUCLEOTIDE SEQUENCE</scope>
</reference>
<dbReference type="PANTHER" id="PTHR39419:SF1">
    <property type="entry name" value="SLL0814 PROTEIN"/>
    <property type="match status" value="1"/>
</dbReference>
<dbReference type="InterPro" id="IPR007354">
    <property type="entry name" value="CruF-like"/>
</dbReference>
<keyword evidence="1" id="KW-0812">Transmembrane</keyword>
<keyword evidence="1" id="KW-0472">Membrane</keyword>
<feature type="transmembrane region" description="Helical" evidence="1">
    <location>
        <begin position="21"/>
        <end position="40"/>
    </location>
</feature>
<dbReference type="PANTHER" id="PTHR39419">
    <property type="entry name" value="SLL0814 PROTEIN"/>
    <property type="match status" value="1"/>
</dbReference>
<dbReference type="AlphaFoldDB" id="A0A6J6D9L3"/>
<sequence length="269" mass="30690">MSIRQYVPRRRIGQQFTISEALPVYLVFAVALLLQVSYPLLEGEALRLVTLAVVYWGAAAMVLHSYYSFGPKFAVRFLLITFFYSLIIEQIGHRTGWPFGVYQYDASLAYQVFDIPLVVPFAWVMISYPIIIVARRVAPRWVFLYGGIGLMVWDFFLDPQMVNAGRWTWQIDGATVPFQPMIPLSNAFGWLLTGMGLMALLHVALPRERRKRGLSNAIPDFFLLWTVFGGVIGNVFFFGYPEIGISVGIVFTLYLIPYFLAQRLGRSDF</sequence>
<feature type="transmembrane region" description="Helical" evidence="1">
    <location>
        <begin position="187"/>
        <end position="205"/>
    </location>
</feature>
<feature type="transmembrane region" description="Helical" evidence="1">
    <location>
        <begin position="46"/>
        <end position="66"/>
    </location>
</feature>
<name>A0A6J6D9L3_9ZZZZ</name>
<evidence type="ECO:0000256" key="1">
    <source>
        <dbReference type="SAM" id="Phobius"/>
    </source>
</evidence>
<evidence type="ECO:0000313" key="2">
    <source>
        <dbReference type="EMBL" id="CAB4560601.1"/>
    </source>
</evidence>